<keyword evidence="1" id="KW-0805">Transcription regulation</keyword>
<evidence type="ECO:0000313" key="2">
    <source>
        <dbReference type="EMBL" id="MDQ0166398.1"/>
    </source>
</evidence>
<dbReference type="InterPro" id="IPR006699">
    <property type="entry name" value="GlpP"/>
</dbReference>
<dbReference type="RefSeq" id="WP_307394567.1">
    <property type="nucleotide sequence ID" value="NZ_BAAADK010000020.1"/>
</dbReference>
<organism evidence="2 3">
    <name type="scientific">Caldalkalibacillus horti</name>
    <dbReference type="NCBI Taxonomy" id="77523"/>
    <lineage>
        <taxon>Bacteria</taxon>
        <taxon>Bacillati</taxon>
        <taxon>Bacillota</taxon>
        <taxon>Bacilli</taxon>
        <taxon>Bacillales</taxon>
        <taxon>Bacillaceae</taxon>
        <taxon>Caldalkalibacillus</taxon>
    </lineage>
</organism>
<comment type="function">
    <text evidence="1">Regulates expression of the glpD operon. In the presence of glycerol 3-phosphate (G3P) causes antitermination of transcription of glpD at the inverted repeat of the leader region to enhance its transcription. Binds and stabilizes glpD leader mRNA.</text>
</comment>
<keyword evidence="1" id="KW-0694">RNA-binding</keyword>
<proteinExistence type="predicted"/>
<dbReference type="EMBL" id="JAUSTY010000008">
    <property type="protein sequence ID" value="MDQ0166398.1"/>
    <property type="molecule type" value="Genomic_DNA"/>
</dbReference>
<dbReference type="InterPro" id="IPR013785">
    <property type="entry name" value="Aldolase_TIM"/>
</dbReference>
<dbReference type="PANTHER" id="PTHR35787">
    <property type="entry name" value="GLYCEROL UPTAKE OPERON ANTITERMINATOR REGULATORY PROTEIN"/>
    <property type="match status" value="1"/>
</dbReference>
<name>A0ABT9VZI4_9BACI</name>
<dbReference type="Proteomes" id="UP001235840">
    <property type="component" value="Unassembled WGS sequence"/>
</dbReference>
<dbReference type="Pfam" id="PF04309">
    <property type="entry name" value="G3P_antiterm"/>
    <property type="match status" value="1"/>
</dbReference>
<dbReference type="PIRSF" id="PIRSF016897">
    <property type="entry name" value="GlpP"/>
    <property type="match status" value="1"/>
</dbReference>
<reference evidence="2 3" key="1">
    <citation type="submission" date="2023-07" db="EMBL/GenBank/DDBJ databases">
        <title>Genomic Encyclopedia of Type Strains, Phase IV (KMG-IV): sequencing the most valuable type-strain genomes for metagenomic binning, comparative biology and taxonomic classification.</title>
        <authorList>
            <person name="Goeker M."/>
        </authorList>
    </citation>
    <scope>NUCLEOTIDE SEQUENCE [LARGE SCALE GENOMIC DNA]</scope>
    <source>
        <strain evidence="2 3">DSM 12751</strain>
    </source>
</reference>
<dbReference type="Gene3D" id="3.20.20.70">
    <property type="entry name" value="Aldolase class I"/>
    <property type="match status" value="1"/>
</dbReference>
<accession>A0ABT9VZI4</accession>
<protein>
    <recommendedName>
        <fullName evidence="1">Glycerol uptake operon antiterminator regulatory protein</fullName>
    </recommendedName>
</protein>
<evidence type="ECO:0000313" key="3">
    <source>
        <dbReference type="Proteomes" id="UP001235840"/>
    </source>
</evidence>
<comment type="caution">
    <text evidence="2">The sequence shown here is derived from an EMBL/GenBank/DDBJ whole genome shotgun (WGS) entry which is preliminary data.</text>
</comment>
<sequence length="189" mass="20660">MKLPLVDMVQSQVIASIKDPKLIDEAVQSEPNIAFLLTGDLMTTKTNIQKLKQAGMHVFLHLDFIHGISNDKSAISFIAREWKPDGIITTKNHLIKVAKEEGLLTIQRIFLIDQSALEKGLEMVNSCRPDAVEVLPGILPKIIYEMTEKTDIPLIAGGLIREKEEVLDALKAGALAASGGSPALWNLGI</sequence>
<keyword evidence="1" id="KW-0804">Transcription</keyword>
<dbReference type="SUPFAM" id="SSF110391">
    <property type="entry name" value="GlpP-like"/>
    <property type="match status" value="1"/>
</dbReference>
<evidence type="ECO:0000256" key="1">
    <source>
        <dbReference type="PIRNR" id="PIRNR016897"/>
    </source>
</evidence>
<dbReference type="PANTHER" id="PTHR35787:SF1">
    <property type="entry name" value="GLYCEROL UPTAKE OPERON ANTITERMINATOR REGULATORY PROTEIN"/>
    <property type="match status" value="1"/>
</dbReference>
<gene>
    <name evidence="2" type="ORF">J2S11_002302</name>
</gene>
<keyword evidence="3" id="KW-1185">Reference proteome</keyword>
<keyword evidence="1" id="KW-0319">Glycerol metabolism</keyword>